<evidence type="ECO:0000256" key="4">
    <source>
        <dbReference type="ARBA" id="ARBA00022729"/>
    </source>
</evidence>
<dbReference type="Pfam" id="PF00746">
    <property type="entry name" value="Gram_pos_anchor"/>
    <property type="match status" value="1"/>
</dbReference>
<keyword evidence="4" id="KW-0732">Signal</keyword>
<dbReference type="InterPro" id="IPR019931">
    <property type="entry name" value="LPXTG_anchor"/>
</dbReference>
<evidence type="ECO:0000256" key="1">
    <source>
        <dbReference type="ARBA" id="ARBA00004168"/>
    </source>
</evidence>
<dbReference type="EMBL" id="AAAICE010000028">
    <property type="protein sequence ID" value="EAC3883503.1"/>
    <property type="molecule type" value="Genomic_DNA"/>
</dbReference>
<keyword evidence="6" id="KW-1133">Transmembrane helix</keyword>
<dbReference type="AlphaFoldDB" id="A0AA87CLM2"/>
<name>A0AA87CLM2_LISMN</name>
<dbReference type="NCBIfam" id="TIGR01167">
    <property type="entry name" value="LPXTG_anchor"/>
    <property type="match status" value="1"/>
</dbReference>
<evidence type="ECO:0000256" key="3">
    <source>
        <dbReference type="ARBA" id="ARBA00022525"/>
    </source>
</evidence>
<evidence type="ECO:0000313" key="9">
    <source>
        <dbReference type="Proteomes" id="UP000356407"/>
    </source>
</evidence>
<evidence type="ECO:0000256" key="6">
    <source>
        <dbReference type="SAM" id="Phobius"/>
    </source>
</evidence>
<keyword evidence="6" id="KW-0812">Transmembrane</keyword>
<keyword evidence="6" id="KW-0472">Membrane</keyword>
<organism evidence="8 9">
    <name type="scientific">Listeria monocytogenes</name>
    <dbReference type="NCBI Taxonomy" id="1639"/>
    <lineage>
        <taxon>Bacteria</taxon>
        <taxon>Bacillati</taxon>
        <taxon>Bacillota</taxon>
        <taxon>Bacilli</taxon>
        <taxon>Bacillales</taxon>
        <taxon>Listeriaceae</taxon>
        <taxon>Listeria</taxon>
    </lineage>
</organism>
<evidence type="ECO:0000259" key="7">
    <source>
        <dbReference type="PROSITE" id="PS50847"/>
    </source>
</evidence>
<protein>
    <submittedName>
        <fullName evidence="8">LPXTG cell wall anchor domain-containing protein</fullName>
    </submittedName>
</protein>
<reference evidence="8 9" key="1">
    <citation type="submission" date="2018-08" db="EMBL/GenBank/DDBJ databases">
        <authorList>
            <consortium name="GenomeTrakr: Next Generation Sequencing Network for Food Pathogen Tracability"/>
        </authorList>
    </citation>
    <scope>NUCLEOTIDE SEQUENCE [LARGE SCALE GENOMIC DNA]</scope>
    <source>
        <strain evidence="8 9">CFSAN060999</strain>
    </source>
</reference>
<keyword evidence="2" id="KW-0134">Cell wall</keyword>
<evidence type="ECO:0000313" key="8">
    <source>
        <dbReference type="EMBL" id="EAC3883503.1"/>
    </source>
</evidence>
<keyword evidence="5" id="KW-0572">Peptidoglycan-anchor</keyword>
<evidence type="ECO:0000256" key="5">
    <source>
        <dbReference type="ARBA" id="ARBA00023088"/>
    </source>
</evidence>
<feature type="domain" description="Gram-positive cocci surface proteins LPxTG" evidence="7">
    <location>
        <begin position="74"/>
        <end position="112"/>
    </location>
</feature>
<comment type="caution">
    <text evidence="8">The sequence shown here is derived from an EMBL/GenBank/DDBJ whole genome shotgun (WGS) entry which is preliminary data.</text>
</comment>
<comment type="subcellular location">
    <subcellularLocation>
        <location evidence="1">Secreted</location>
        <location evidence="1">Cell wall</location>
        <topology evidence="1">Peptidoglycan-anchor</topology>
    </subcellularLocation>
</comment>
<sequence>MKKRSKLFFVVIGCLAIIGWGFPVIASADPTVGQITVNGRIGEATSESKEKPKCDNDYKITIVADASQIGQGKLPQTGSSNQQFLLSLGYLLLALVLLILIRRKRSFSKRFVP</sequence>
<feature type="transmembrane region" description="Helical" evidence="6">
    <location>
        <begin position="84"/>
        <end position="101"/>
    </location>
</feature>
<dbReference type="PROSITE" id="PS50847">
    <property type="entry name" value="GRAM_POS_ANCHORING"/>
    <property type="match status" value="1"/>
</dbReference>
<accession>A0AA87CLM2</accession>
<evidence type="ECO:0000256" key="2">
    <source>
        <dbReference type="ARBA" id="ARBA00022512"/>
    </source>
</evidence>
<gene>
    <name evidence="8" type="ORF">B4X68_16020</name>
</gene>
<proteinExistence type="predicted"/>
<dbReference type="Proteomes" id="UP000356407">
    <property type="component" value="Unassembled WGS sequence"/>
</dbReference>
<keyword evidence="3" id="KW-0964">Secreted</keyword>